<dbReference type="InterPro" id="IPR007393">
    <property type="entry name" value="YlxR_dom"/>
</dbReference>
<dbReference type="Proteomes" id="UP000232227">
    <property type="component" value="Chromosome"/>
</dbReference>
<dbReference type="SUPFAM" id="SSF64376">
    <property type="entry name" value="YlxR-like"/>
    <property type="match status" value="1"/>
</dbReference>
<proteinExistence type="predicted"/>
<name>A0A291IRZ2_9MOLU</name>
<dbReference type="PANTHER" id="PTHR34215:SF1">
    <property type="entry name" value="YLXR DOMAIN-CONTAINING PROTEIN"/>
    <property type="match status" value="1"/>
</dbReference>
<dbReference type="OrthoDB" id="9813251at2"/>
<dbReference type="InterPro" id="IPR037465">
    <property type="entry name" value="YlxR"/>
</dbReference>
<dbReference type="KEGG" id="mlac:CP520_01640"/>
<accession>A0A291IRZ2</accession>
<evidence type="ECO:0000313" key="2">
    <source>
        <dbReference type="Proteomes" id="UP000232227"/>
    </source>
</evidence>
<dbReference type="PANTHER" id="PTHR34215">
    <property type="entry name" value="BLL0784 PROTEIN"/>
    <property type="match status" value="1"/>
</dbReference>
<dbReference type="NCBIfam" id="NF047356">
    <property type="entry name" value="RNA_bind_RnpM"/>
    <property type="match status" value="1"/>
</dbReference>
<organism evidence="1 2">
    <name type="scientific">Mesoplasma lactucae ATCC 49193</name>
    <dbReference type="NCBI Taxonomy" id="81460"/>
    <lineage>
        <taxon>Bacteria</taxon>
        <taxon>Bacillati</taxon>
        <taxon>Mycoplasmatota</taxon>
        <taxon>Mollicutes</taxon>
        <taxon>Entomoplasmatales</taxon>
        <taxon>Entomoplasmataceae</taxon>
        <taxon>Mesoplasma</taxon>
    </lineage>
</organism>
<dbReference type="RefSeq" id="WP_096862745.1">
    <property type="nucleotide sequence ID" value="NZ_CP023668.1"/>
</dbReference>
<dbReference type="InterPro" id="IPR035931">
    <property type="entry name" value="YlxR-like_sf"/>
</dbReference>
<sequence>MKQKQPILRKEIVSGKLLPANELIRVVKTNDGNVFVDSDKKANGRGVYIQPKPEAIQTAKQKKLLERSLKTKIPSEVYDQLIVEINENWD</sequence>
<keyword evidence="2" id="KW-1185">Reference proteome</keyword>
<dbReference type="Gene3D" id="3.30.1230.10">
    <property type="entry name" value="YlxR-like"/>
    <property type="match status" value="1"/>
</dbReference>
<gene>
    <name evidence="1" type="ORF">CP520_01640</name>
</gene>
<dbReference type="CDD" id="cd00279">
    <property type="entry name" value="YlxR"/>
    <property type="match status" value="1"/>
</dbReference>
<protein>
    <submittedName>
        <fullName evidence="1">RNA-binding protein</fullName>
    </submittedName>
</protein>
<dbReference type="EMBL" id="CP023668">
    <property type="protein sequence ID" value="ATG97457.1"/>
    <property type="molecule type" value="Genomic_DNA"/>
</dbReference>
<dbReference type="Pfam" id="PF04296">
    <property type="entry name" value="YlxR"/>
    <property type="match status" value="1"/>
</dbReference>
<evidence type="ECO:0000313" key="1">
    <source>
        <dbReference type="EMBL" id="ATG97457.1"/>
    </source>
</evidence>
<reference evidence="1 2" key="1">
    <citation type="submission" date="2017-09" db="EMBL/GenBank/DDBJ databases">
        <title>SPAdes assembly of the Mesoplasma lactucae genome.</title>
        <authorList>
            <person name="Knight T.F."/>
            <person name="Rubinstein R."/>
            <person name="Citino T."/>
        </authorList>
    </citation>
    <scope>NUCLEOTIDE SEQUENCE [LARGE SCALE GENOMIC DNA]</scope>
    <source>
        <strain evidence="1 2">831-C4</strain>
    </source>
</reference>
<dbReference type="AlphaFoldDB" id="A0A291IRZ2"/>